<dbReference type="InterPro" id="IPR027443">
    <property type="entry name" value="IPNS-like_sf"/>
</dbReference>
<dbReference type="PANTHER" id="PTHR47990">
    <property type="entry name" value="2-OXOGLUTARATE (2OG) AND FE(II)-DEPENDENT OXYGENASE SUPERFAMILY PROTEIN-RELATED"/>
    <property type="match status" value="1"/>
</dbReference>
<dbReference type="PROSITE" id="PS51471">
    <property type="entry name" value="FE2OG_OXY"/>
    <property type="match status" value="1"/>
</dbReference>
<dbReference type="Pfam" id="PF03171">
    <property type="entry name" value="2OG-FeII_Oxy"/>
    <property type="match status" value="1"/>
</dbReference>
<dbReference type="STRING" id="1353952.A0A165GB26"/>
<accession>A0A165GB26</accession>
<keyword evidence="1" id="KW-0408">Iron</keyword>
<dbReference type="Pfam" id="PF14226">
    <property type="entry name" value="DIOX_N"/>
    <property type="match status" value="1"/>
</dbReference>
<dbReference type="InterPro" id="IPR005123">
    <property type="entry name" value="Oxoglu/Fe-dep_dioxygenase_dom"/>
</dbReference>
<dbReference type="InterPro" id="IPR050231">
    <property type="entry name" value="Iron_ascorbate_oxido_reductase"/>
</dbReference>
<keyword evidence="1" id="KW-0560">Oxidoreductase</keyword>
<keyword evidence="4" id="KW-1185">Reference proteome</keyword>
<dbReference type="Gene3D" id="2.60.120.330">
    <property type="entry name" value="B-lactam Antibiotic, Isopenicillin N Synthase, Chain"/>
    <property type="match status" value="1"/>
</dbReference>
<dbReference type="InterPro" id="IPR044861">
    <property type="entry name" value="IPNS-like_FE2OG_OXY"/>
</dbReference>
<dbReference type="GO" id="GO:0046872">
    <property type="term" value="F:metal ion binding"/>
    <property type="evidence" value="ECO:0007669"/>
    <property type="project" value="UniProtKB-KW"/>
</dbReference>
<dbReference type="InterPro" id="IPR026992">
    <property type="entry name" value="DIOX_N"/>
</dbReference>
<organism evidence="3 4">
    <name type="scientific">Calocera cornea HHB12733</name>
    <dbReference type="NCBI Taxonomy" id="1353952"/>
    <lineage>
        <taxon>Eukaryota</taxon>
        <taxon>Fungi</taxon>
        <taxon>Dikarya</taxon>
        <taxon>Basidiomycota</taxon>
        <taxon>Agaricomycotina</taxon>
        <taxon>Dacrymycetes</taxon>
        <taxon>Dacrymycetales</taxon>
        <taxon>Dacrymycetaceae</taxon>
        <taxon>Calocera</taxon>
    </lineage>
</organism>
<evidence type="ECO:0000313" key="4">
    <source>
        <dbReference type="Proteomes" id="UP000076842"/>
    </source>
</evidence>
<name>A0A165GB26_9BASI</name>
<reference evidence="3 4" key="1">
    <citation type="journal article" date="2016" name="Mol. Biol. Evol.">
        <title>Comparative Genomics of Early-Diverging Mushroom-Forming Fungi Provides Insights into the Origins of Lignocellulose Decay Capabilities.</title>
        <authorList>
            <person name="Nagy L.G."/>
            <person name="Riley R."/>
            <person name="Tritt A."/>
            <person name="Adam C."/>
            <person name="Daum C."/>
            <person name="Floudas D."/>
            <person name="Sun H."/>
            <person name="Yadav J.S."/>
            <person name="Pangilinan J."/>
            <person name="Larsson K.H."/>
            <person name="Matsuura K."/>
            <person name="Barry K."/>
            <person name="Labutti K."/>
            <person name="Kuo R."/>
            <person name="Ohm R.A."/>
            <person name="Bhattacharya S.S."/>
            <person name="Shirouzu T."/>
            <person name="Yoshinaga Y."/>
            <person name="Martin F.M."/>
            <person name="Grigoriev I.V."/>
            <person name="Hibbett D.S."/>
        </authorList>
    </citation>
    <scope>NUCLEOTIDE SEQUENCE [LARGE SCALE GENOMIC DNA]</scope>
    <source>
        <strain evidence="3 4">HHB12733</strain>
    </source>
</reference>
<comment type="similarity">
    <text evidence="1">Belongs to the iron/ascorbate-dependent oxidoreductase family.</text>
</comment>
<dbReference type="OrthoDB" id="288590at2759"/>
<dbReference type="SUPFAM" id="SSF51197">
    <property type="entry name" value="Clavaminate synthase-like"/>
    <property type="match status" value="1"/>
</dbReference>
<evidence type="ECO:0000256" key="1">
    <source>
        <dbReference type="RuleBase" id="RU003682"/>
    </source>
</evidence>
<evidence type="ECO:0000259" key="2">
    <source>
        <dbReference type="PROSITE" id="PS51471"/>
    </source>
</evidence>
<feature type="domain" description="Fe2OG dioxygenase" evidence="2">
    <location>
        <begin position="171"/>
        <end position="293"/>
    </location>
</feature>
<dbReference type="FunCoup" id="A0A165GB26">
    <property type="interactions" value="12"/>
</dbReference>
<keyword evidence="1" id="KW-0479">Metal-binding</keyword>
<dbReference type="GO" id="GO:0016491">
    <property type="term" value="F:oxidoreductase activity"/>
    <property type="evidence" value="ECO:0007669"/>
    <property type="project" value="UniProtKB-KW"/>
</dbReference>
<dbReference type="AlphaFoldDB" id="A0A165GB26"/>
<dbReference type="Proteomes" id="UP000076842">
    <property type="component" value="Unassembled WGS sequence"/>
</dbReference>
<evidence type="ECO:0000313" key="3">
    <source>
        <dbReference type="EMBL" id="KZT57844.1"/>
    </source>
</evidence>
<proteinExistence type="inferred from homology"/>
<protein>
    <submittedName>
        <fullName evidence="3">Flavonol synthase/flavanone 3-hydroxylase</fullName>
    </submittedName>
</protein>
<dbReference type="EMBL" id="KV423958">
    <property type="protein sequence ID" value="KZT57844.1"/>
    <property type="molecule type" value="Genomic_DNA"/>
</dbReference>
<sequence length="338" mass="38446">MGDIGIDFGGNPVPIVDFGLFLNPPSPEAKKATANSIVQAFGTVGFVYLMNHGIPQDKVDECYDWSKKFFALPLEEKKKCLRVHPPTGPYHRGFSGVANTGPVVRQALEMSRDDVPEFPNRWPDESALPHFKDFCLDFFQTCYKSQLDILHAIALGLGLEEDYFDSYHTQKENQLRFLYYPSVDEHSLRSGDEERLDAHTDIRTLTMLFQDEVGGLEVEDPYNPGVFRSSPPIKGAMIVNIGDLLQRWTNDMLHSPMHRVRAPPLKETEEVDSTGAKVKMTPPRYSIPYFATPNLDAIIECIPGSWNETRAKKYEAINTQDYIDMTVKSKQRQYNYVK</sequence>
<gene>
    <name evidence="3" type="ORF">CALCODRAFT_482839</name>
</gene>
<dbReference type="InParanoid" id="A0A165GB26"/>